<feature type="region of interest" description="Disordered" evidence="15">
    <location>
        <begin position="179"/>
        <end position="199"/>
    </location>
</feature>
<dbReference type="GO" id="GO:0008270">
    <property type="term" value="F:zinc ion binding"/>
    <property type="evidence" value="ECO:0007669"/>
    <property type="project" value="UniProtKB-KW"/>
</dbReference>
<keyword evidence="17" id="KW-0732">Signal</keyword>
<feature type="signal peptide" evidence="17">
    <location>
        <begin position="1"/>
        <end position="30"/>
    </location>
</feature>
<name>A0A5N6QLK7_9ROSI</name>
<keyword evidence="5" id="KW-0808">Transferase</keyword>
<keyword evidence="6 16" id="KW-0812">Transmembrane</keyword>
<dbReference type="PANTHER" id="PTHR14155">
    <property type="entry name" value="RING FINGER DOMAIN-CONTAINING"/>
    <property type="match status" value="1"/>
</dbReference>
<dbReference type="InterPro" id="IPR013083">
    <property type="entry name" value="Znf_RING/FYVE/PHD"/>
</dbReference>
<dbReference type="OrthoDB" id="8062037at2759"/>
<protein>
    <recommendedName>
        <fullName evidence="4">RING-type E3 ubiquitin transferase</fullName>
        <ecNumber evidence="4">2.3.2.27</ecNumber>
    </recommendedName>
</protein>
<dbReference type="EMBL" id="CM017321">
    <property type="protein sequence ID" value="KAE7999997.1"/>
    <property type="molecule type" value="Genomic_DNA"/>
</dbReference>
<keyword evidence="9" id="KW-0833">Ubl conjugation pathway</keyword>
<dbReference type="PROSITE" id="PS50089">
    <property type="entry name" value="ZF_RING_2"/>
    <property type="match status" value="1"/>
</dbReference>
<feature type="chain" id="PRO_5024337021" description="RING-type E3 ubiquitin transferase" evidence="17">
    <location>
        <begin position="31"/>
        <end position="351"/>
    </location>
</feature>
<evidence type="ECO:0000256" key="13">
    <source>
        <dbReference type="ARBA" id="ARBA00024209"/>
    </source>
</evidence>
<evidence type="ECO:0000256" key="10">
    <source>
        <dbReference type="ARBA" id="ARBA00022833"/>
    </source>
</evidence>
<evidence type="ECO:0000313" key="19">
    <source>
        <dbReference type="EMBL" id="KAE7999997.1"/>
    </source>
</evidence>
<evidence type="ECO:0000256" key="4">
    <source>
        <dbReference type="ARBA" id="ARBA00012483"/>
    </source>
</evidence>
<evidence type="ECO:0000256" key="11">
    <source>
        <dbReference type="ARBA" id="ARBA00022989"/>
    </source>
</evidence>
<sequence length="351" mass="38270">MRLKINLSRPTITPCLVLFFLSPLPHRANAQLGTDSPSMSVPSQNFSQSMAVVIAFLMCAFFFLAFFSIYCRECLDLRAAEANTTGPTNRSRHNGLDRAVIETFPILVYSAVKELKMGTGALECAVCLSEFEEYETLRLLPKCSHVFHPDCIDAWLASRSTCPVCRAKLTPVELAPKAAQSTESIQQNSASENGAGEHDDVVINVEDDRRGDCPARARISGKFPRSHSTGHSLVQPGENTERYTLRLPEEVRKQIVVSGKLKRSSSYDVVLGREGCSGGKNSCVDRQVGRPDWWVFSRTPPFVSVKSPKLGAEGQGSETVGKSLSTSVKMPLDCLGVKAEGAQESSVPSPV</sequence>
<evidence type="ECO:0000256" key="16">
    <source>
        <dbReference type="SAM" id="Phobius"/>
    </source>
</evidence>
<evidence type="ECO:0000256" key="7">
    <source>
        <dbReference type="ARBA" id="ARBA00022723"/>
    </source>
</evidence>
<evidence type="ECO:0000313" key="20">
    <source>
        <dbReference type="Proteomes" id="UP000327013"/>
    </source>
</evidence>
<accession>A0A5N6QLK7</accession>
<comment type="catalytic activity">
    <reaction evidence="1">
        <text>S-ubiquitinyl-[E2 ubiquitin-conjugating enzyme]-L-cysteine + [acceptor protein]-L-lysine = [E2 ubiquitin-conjugating enzyme]-L-cysteine + N(6)-ubiquitinyl-[acceptor protein]-L-lysine.</text>
        <dbReference type="EC" id="2.3.2.27"/>
    </reaction>
</comment>
<feature type="domain" description="RING-type" evidence="18">
    <location>
        <begin position="124"/>
        <end position="166"/>
    </location>
</feature>
<proteinExistence type="inferred from homology"/>
<dbReference type="Pfam" id="PF13639">
    <property type="entry name" value="zf-RING_2"/>
    <property type="match status" value="1"/>
</dbReference>
<comment type="subcellular location">
    <subcellularLocation>
        <location evidence="2">Membrane</location>
        <topology evidence="2">Single-pass membrane protein</topology>
    </subcellularLocation>
</comment>
<comment type="pathway">
    <text evidence="3">Protein modification; protein ubiquitination.</text>
</comment>
<dbReference type="SUPFAM" id="SSF57850">
    <property type="entry name" value="RING/U-box"/>
    <property type="match status" value="1"/>
</dbReference>
<dbReference type="GO" id="GO:0016020">
    <property type="term" value="C:membrane"/>
    <property type="evidence" value="ECO:0007669"/>
    <property type="project" value="UniProtKB-SubCell"/>
</dbReference>
<feature type="transmembrane region" description="Helical" evidence="16">
    <location>
        <begin position="46"/>
        <end position="70"/>
    </location>
</feature>
<keyword evidence="12 16" id="KW-0472">Membrane</keyword>
<dbReference type="InterPro" id="IPR053238">
    <property type="entry name" value="RING-H2_zinc_finger"/>
</dbReference>
<evidence type="ECO:0000256" key="12">
    <source>
        <dbReference type="ARBA" id="ARBA00023136"/>
    </source>
</evidence>
<dbReference type="InterPro" id="IPR001841">
    <property type="entry name" value="Znf_RING"/>
</dbReference>
<keyword evidence="8 14" id="KW-0863">Zinc-finger</keyword>
<dbReference type="Gene3D" id="3.30.40.10">
    <property type="entry name" value="Zinc/RING finger domain, C3HC4 (zinc finger)"/>
    <property type="match status" value="1"/>
</dbReference>
<keyword evidence="20" id="KW-1185">Reference proteome</keyword>
<evidence type="ECO:0000256" key="2">
    <source>
        <dbReference type="ARBA" id="ARBA00004167"/>
    </source>
</evidence>
<keyword evidence="11 16" id="KW-1133">Transmembrane helix</keyword>
<evidence type="ECO:0000259" key="18">
    <source>
        <dbReference type="PROSITE" id="PS50089"/>
    </source>
</evidence>
<evidence type="ECO:0000256" key="15">
    <source>
        <dbReference type="SAM" id="MobiDB-lite"/>
    </source>
</evidence>
<evidence type="ECO:0000256" key="17">
    <source>
        <dbReference type="SAM" id="SignalP"/>
    </source>
</evidence>
<organism evidence="19 20">
    <name type="scientific">Carpinus fangiana</name>
    <dbReference type="NCBI Taxonomy" id="176857"/>
    <lineage>
        <taxon>Eukaryota</taxon>
        <taxon>Viridiplantae</taxon>
        <taxon>Streptophyta</taxon>
        <taxon>Embryophyta</taxon>
        <taxon>Tracheophyta</taxon>
        <taxon>Spermatophyta</taxon>
        <taxon>Magnoliopsida</taxon>
        <taxon>eudicotyledons</taxon>
        <taxon>Gunneridae</taxon>
        <taxon>Pentapetalae</taxon>
        <taxon>rosids</taxon>
        <taxon>fabids</taxon>
        <taxon>Fagales</taxon>
        <taxon>Betulaceae</taxon>
        <taxon>Carpinus</taxon>
    </lineage>
</organism>
<dbReference type="PANTHER" id="PTHR14155:SF576">
    <property type="entry name" value="E3 UBIQUITIN-PROTEIN LIGASE ATL6-LIKE"/>
    <property type="match status" value="1"/>
</dbReference>
<reference evidence="19 20" key="1">
    <citation type="submission" date="2019-06" db="EMBL/GenBank/DDBJ databases">
        <title>A chromosomal-level reference genome of Carpinus fangiana (Coryloideae, Betulaceae).</title>
        <authorList>
            <person name="Yang X."/>
            <person name="Wang Z."/>
            <person name="Zhang L."/>
            <person name="Hao G."/>
            <person name="Liu J."/>
            <person name="Yang Y."/>
        </authorList>
    </citation>
    <scope>NUCLEOTIDE SEQUENCE [LARGE SCALE GENOMIC DNA]</scope>
    <source>
        <strain evidence="19">Cfa_2016G</strain>
        <tissue evidence="19">Leaf</tissue>
    </source>
</reference>
<gene>
    <name evidence="19" type="ORF">FH972_004369</name>
</gene>
<dbReference type="EC" id="2.3.2.27" evidence="4"/>
<evidence type="ECO:0000256" key="6">
    <source>
        <dbReference type="ARBA" id="ARBA00022692"/>
    </source>
</evidence>
<dbReference type="FunFam" id="3.30.40.10:FF:000187">
    <property type="entry name" value="E3 ubiquitin-protein ligase ATL6"/>
    <property type="match status" value="1"/>
</dbReference>
<dbReference type="CDD" id="cd16461">
    <property type="entry name" value="RING-H2_EL5-like"/>
    <property type="match status" value="1"/>
</dbReference>
<keyword evidence="10" id="KW-0862">Zinc</keyword>
<dbReference type="SMART" id="SM00184">
    <property type="entry name" value="RING"/>
    <property type="match status" value="1"/>
</dbReference>
<evidence type="ECO:0000256" key="5">
    <source>
        <dbReference type="ARBA" id="ARBA00022679"/>
    </source>
</evidence>
<evidence type="ECO:0000256" key="3">
    <source>
        <dbReference type="ARBA" id="ARBA00004906"/>
    </source>
</evidence>
<comment type="similarity">
    <text evidence="13">Belongs to the RING-type zinc finger family. ATL subfamily.</text>
</comment>
<keyword evidence="7" id="KW-0479">Metal-binding</keyword>
<feature type="compositionally biased region" description="Polar residues" evidence="15">
    <location>
        <begin position="179"/>
        <end position="192"/>
    </location>
</feature>
<dbReference type="AlphaFoldDB" id="A0A5N6QLK7"/>
<evidence type="ECO:0000256" key="1">
    <source>
        <dbReference type="ARBA" id="ARBA00000900"/>
    </source>
</evidence>
<dbReference type="GO" id="GO:0061630">
    <property type="term" value="F:ubiquitin protein ligase activity"/>
    <property type="evidence" value="ECO:0007669"/>
    <property type="project" value="UniProtKB-EC"/>
</dbReference>
<evidence type="ECO:0000256" key="8">
    <source>
        <dbReference type="ARBA" id="ARBA00022771"/>
    </source>
</evidence>
<dbReference type="Proteomes" id="UP000327013">
    <property type="component" value="Chromosome 1"/>
</dbReference>
<evidence type="ECO:0000256" key="9">
    <source>
        <dbReference type="ARBA" id="ARBA00022786"/>
    </source>
</evidence>
<evidence type="ECO:0000256" key="14">
    <source>
        <dbReference type="PROSITE-ProRule" id="PRU00175"/>
    </source>
</evidence>